<feature type="active site" evidence="1">
    <location>
        <position position="44"/>
    </location>
</feature>
<dbReference type="GO" id="GO:0005524">
    <property type="term" value="F:ATP binding"/>
    <property type="evidence" value="ECO:0007669"/>
    <property type="project" value="InterPro"/>
</dbReference>
<dbReference type="Pfam" id="PF07931">
    <property type="entry name" value="CPT"/>
    <property type="match status" value="1"/>
</dbReference>
<dbReference type="Gene3D" id="3.40.50.300">
    <property type="entry name" value="P-loop containing nucleotide triphosphate hydrolases"/>
    <property type="match status" value="1"/>
</dbReference>
<name>A0A9X2C2Z4_9BURK</name>
<dbReference type="AlphaFoldDB" id="A0A9X2C2Z4"/>
<accession>A0A9X2C2Z4</accession>
<dbReference type="RefSeq" id="WP_275682688.1">
    <property type="nucleotide sequence ID" value="NZ_JAJLJH010000003.1"/>
</dbReference>
<dbReference type="InterPro" id="IPR027417">
    <property type="entry name" value="P-loop_NTPase"/>
</dbReference>
<sequence>MSDDATVRPGRIILLNGASSSGKSSLALALQRQLDEPFWHWSIDHLLAARVLPHERMASGDFEWARMRPAFFDGFHRSIPALAAAGNDLIVEHIVETSGWMQRLVKLLAPFDVFHVGVRCPVDELERRERERGDRRLGSAREDDATTHAFGAYDYEVRTTAPADALAADVLRAWRARSHPGSFARMAARA</sequence>
<gene>
    <name evidence="3" type="ORF">LPC04_13090</name>
</gene>
<dbReference type="Proteomes" id="UP001139353">
    <property type="component" value="Unassembled WGS sequence"/>
</dbReference>
<comment type="caution">
    <text evidence="3">The sequence shown here is derived from an EMBL/GenBank/DDBJ whole genome shotgun (WGS) entry which is preliminary data.</text>
</comment>
<proteinExistence type="predicted"/>
<evidence type="ECO:0000256" key="1">
    <source>
        <dbReference type="PIRSR" id="PIRSR007531-1"/>
    </source>
</evidence>
<evidence type="ECO:0000256" key="2">
    <source>
        <dbReference type="PIRSR" id="PIRSR007531-2"/>
    </source>
</evidence>
<organism evidence="3 4">
    <name type="scientific">Scleromatobacter humisilvae</name>
    <dbReference type="NCBI Taxonomy" id="2897159"/>
    <lineage>
        <taxon>Bacteria</taxon>
        <taxon>Pseudomonadati</taxon>
        <taxon>Pseudomonadota</taxon>
        <taxon>Betaproteobacteria</taxon>
        <taxon>Burkholderiales</taxon>
        <taxon>Sphaerotilaceae</taxon>
        <taxon>Scleromatobacter</taxon>
    </lineage>
</organism>
<protein>
    <submittedName>
        <fullName evidence="3">Chloramphenicol phosphotransferase CPT family protein</fullName>
    </submittedName>
</protein>
<evidence type="ECO:0000313" key="3">
    <source>
        <dbReference type="EMBL" id="MCK9686645.1"/>
    </source>
</evidence>
<dbReference type="PIRSF" id="PIRSF007531">
    <property type="entry name" value="CPT"/>
    <property type="match status" value="1"/>
</dbReference>
<dbReference type="EMBL" id="JAJLJH010000003">
    <property type="protein sequence ID" value="MCK9686645.1"/>
    <property type="molecule type" value="Genomic_DNA"/>
</dbReference>
<evidence type="ECO:0000313" key="4">
    <source>
        <dbReference type="Proteomes" id="UP001139353"/>
    </source>
</evidence>
<feature type="binding site" evidence="2">
    <location>
        <begin position="17"/>
        <end position="24"/>
    </location>
    <ligand>
        <name>ATP</name>
        <dbReference type="ChEBI" id="CHEBI:30616"/>
    </ligand>
</feature>
<dbReference type="InterPro" id="IPR012853">
    <property type="entry name" value="CPT"/>
</dbReference>
<dbReference type="SUPFAM" id="SSF52540">
    <property type="entry name" value="P-loop containing nucleoside triphosphate hydrolases"/>
    <property type="match status" value="1"/>
</dbReference>
<keyword evidence="4" id="KW-1185">Reference proteome</keyword>
<reference evidence="3" key="1">
    <citation type="submission" date="2021-11" db="EMBL/GenBank/DDBJ databases">
        <title>BS-T2-15 a new species belonging to the Comamonadaceae family isolated from the soil of a French oak forest.</title>
        <authorList>
            <person name="Mieszkin S."/>
            <person name="Alain K."/>
        </authorList>
    </citation>
    <scope>NUCLEOTIDE SEQUENCE</scope>
    <source>
        <strain evidence="3">BS-T2-15</strain>
    </source>
</reference>
<dbReference type="GO" id="GO:0016740">
    <property type="term" value="F:transferase activity"/>
    <property type="evidence" value="ECO:0007669"/>
    <property type="project" value="InterPro"/>
</dbReference>